<comment type="caution">
    <text evidence="9">The sequence shown here is derived from an EMBL/GenBank/DDBJ whole genome shotgun (WGS) entry which is preliminary data.</text>
</comment>
<evidence type="ECO:0000259" key="8">
    <source>
        <dbReference type="PROSITE" id="PS50011"/>
    </source>
</evidence>
<feature type="region of interest" description="Disordered" evidence="7">
    <location>
        <begin position="387"/>
        <end position="440"/>
    </location>
</feature>
<keyword evidence="3 6" id="KW-0547">Nucleotide-binding</keyword>
<evidence type="ECO:0000256" key="4">
    <source>
        <dbReference type="ARBA" id="ARBA00022777"/>
    </source>
</evidence>
<dbReference type="GO" id="GO:0005524">
    <property type="term" value="F:ATP binding"/>
    <property type="evidence" value="ECO:0007669"/>
    <property type="project" value="UniProtKB-UniRule"/>
</dbReference>
<keyword evidence="4" id="KW-0418">Kinase</keyword>
<dbReference type="InterPro" id="IPR011009">
    <property type="entry name" value="Kinase-like_dom_sf"/>
</dbReference>
<evidence type="ECO:0000313" key="9">
    <source>
        <dbReference type="EMBL" id="KAK3103513.1"/>
    </source>
</evidence>
<dbReference type="SMART" id="SM00220">
    <property type="entry name" value="S_TKc"/>
    <property type="match status" value="1"/>
</dbReference>
<dbReference type="AlphaFoldDB" id="A0AA88YEW3"/>
<dbReference type="FunFam" id="3.30.200.20:FF:000042">
    <property type="entry name" value="Aurora kinase A"/>
    <property type="match status" value="1"/>
</dbReference>
<dbReference type="PANTHER" id="PTHR24346">
    <property type="entry name" value="MAP/MICROTUBULE AFFINITY-REGULATING KINASE"/>
    <property type="match status" value="1"/>
</dbReference>
<keyword evidence="2" id="KW-0808">Transferase</keyword>
<protein>
    <recommendedName>
        <fullName evidence="8">Protein kinase domain-containing protein</fullName>
    </recommendedName>
</protein>
<feature type="compositionally biased region" description="Polar residues" evidence="7">
    <location>
        <begin position="420"/>
        <end position="434"/>
    </location>
</feature>
<dbReference type="PANTHER" id="PTHR24346:SF93">
    <property type="entry name" value="NUAK FAMILY SNF1-LIKE KINASE 1"/>
    <property type="match status" value="1"/>
</dbReference>
<name>A0AA88YEW3_PINIB</name>
<proteinExistence type="predicted"/>
<keyword evidence="1" id="KW-0723">Serine/threonine-protein kinase</keyword>
<evidence type="ECO:0000256" key="2">
    <source>
        <dbReference type="ARBA" id="ARBA00022679"/>
    </source>
</evidence>
<dbReference type="GO" id="GO:0000226">
    <property type="term" value="P:microtubule cytoskeleton organization"/>
    <property type="evidence" value="ECO:0007669"/>
    <property type="project" value="TreeGrafter"/>
</dbReference>
<dbReference type="GO" id="GO:0035556">
    <property type="term" value="P:intracellular signal transduction"/>
    <property type="evidence" value="ECO:0007669"/>
    <property type="project" value="TreeGrafter"/>
</dbReference>
<dbReference type="SUPFAM" id="SSF56112">
    <property type="entry name" value="Protein kinase-like (PK-like)"/>
    <property type="match status" value="1"/>
</dbReference>
<evidence type="ECO:0000256" key="3">
    <source>
        <dbReference type="ARBA" id="ARBA00022741"/>
    </source>
</evidence>
<evidence type="ECO:0000256" key="1">
    <source>
        <dbReference type="ARBA" id="ARBA00022527"/>
    </source>
</evidence>
<dbReference type="PROSITE" id="PS50011">
    <property type="entry name" value="PROTEIN_KINASE_DOM"/>
    <property type="match status" value="1"/>
</dbReference>
<dbReference type="Gene3D" id="1.10.510.10">
    <property type="entry name" value="Transferase(Phosphotransferase) domain 1"/>
    <property type="match status" value="1"/>
</dbReference>
<keyword evidence="5 6" id="KW-0067">ATP-binding</keyword>
<organism evidence="9 10">
    <name type="scientific">Pinctada imbricata</name>
    <name type="common">Atlantic pearl-oyster</name>
    <name type="synonym">Pinctada martensii</name>
    <dbReference type="NCBI Taxonomy" id="66713"/>
    <lineage>
        <taxon>Eukaryota</taxon>
        <taxon>Metazoa</taxon>
        <taxon>Spiralia</taxon>
        <taxon>Lophotrochozoa</taxon>
        <taxon>Mollusca</taxon>
        <taxon>Bivalvia</taxon>
        <taxon>Autobranchia</taxon>
        <taxon>Pteriomorphia</taxon>
        <taxon>Pterioida</taxon>
        <taxon>Pterioidea</taxon>
        <taxon>Pteriidae</taxon>
        <taxon>Pinctada</taxon>
    </lineage>
</organism>
<dbReference type="PROSITE" id="PS00107">
    <property type="entry name" value="PROTEIN_KINASE_ATP"/>
    <property type="match status" value="1"/>
</dbReference>
<dbReference type="InterPro" id="IPR000719">
    <property type="entry name" value="Prot_kinase_dom"/>
</dbReference>
<evidence type="ECO:0000313" key="10">
    <source>
        <dbReference type="Proteomes" id="UP001186944"/>
    </source>
</evidence>
<feature type="domain" description="Protein kinase" evidence="8">
    <location>
        <begin position="41"/>
        <end position="292"/>
    </location>
</feature>
<dbReference type="EMBL" id="VSWD01000005">
    <property type="protein sequence ID" value="KAK3103513.1"/>
    <property type="molecule type" value="Genomic_DNA"/>
</dbReference>
<dbReference type="FunFam" id="1.10.510.10:FF:000956">
    <property type="entry name" value="CAMK family protein kinase"/>
    <property type="match status" value="1"/>
</dbReference>
<evidence type="ECO:0000256" key="5">
    <source>
        <dbReference type="ARBA" id="ARBA00022840"/>
    </source>
</evidence>
<sequence>MPARMSEEVDIALMGTSTELEVPGGHVPPIPTYKRNLKSRFEILRTIGEGTYGKVKLAIEKDTGEHVAIKHIKKQKISRNTDLSSIRREIQIMSTLKHPHIVNVREVMENKDKIILVMDYAPGGELYEYINDRNKLAEKDARRIFRQIVSAVSYCHQMGVVHRDLKLENIVLDSDLNVKIADFGLSNYYSHTDLLSTFCGSPLYASPEIVNGQPYYGPEVDCWSLGVVLYTLVYGAMPFDSSDFPVLRRLISSADYYEPVQPSEAAGLIRHLLTVNPKKRAKMSDIINHWWVNLGHKETPTCQPYNVPEVLKPISFRSSSTSLSSDSECESELAKSAQPLKSILKKPKLDCRSSDSVFDSARSKGPLQPVLNNVDCNSVNDTGLKECATQSNSDDGSKKVFDSEKKPARSILKRKGKFSGSDNEFTPNENGARNSESDTKENMDMAYNLSDIEAALDSTDGKDDVSQTPAHVCRAPAADFVPVNNNTQMTNHDCIPYSSIDVVPRRGILKKTSQTDQRKRWSACSGGSNSSADILDFSYDSSDEHYMNVTKCFHPRRDSSLSGSSSICVDSDDLSCVDDLCTTLTDENQSCTMPNNVHSFDRDEAREILRQALKFCNKS</sequence>
<dbReference type="PROSITE" id="PS00108">
    <property type="entry name" value="PROTEIN_KINASE_ST"/>
    <property type="match status" value="1"/>
</dbReference>
<dbReference type="InterPro" id="IPR017441">
    <property type="entry name" value="Protein_kinase_ATP_BS"/>
</dbReference>
<feature type="binding site" evidence="6">
    <location>
        <position position="70"/>
    </location>
    <ligand>
        <name>ATP</name>
        <dbReference type="ChEBI" id="CHEBI:30616"/>
    </ligand>
</feature>
<gene>
    <name evidence="9" type="ORF">FSP39_019786</name>
</gene>
<keyword evidence="10" id="KW-1185">Reference proteome</keyword>
<dbReference type="Proteomes" id="UP001186944">
    <property type="component" value="Unassembled WGS sequence"/>
</dbReference>
<evidence type="ECO:0000256" key="6">
    <source>
        <dbReference type="PROSITE-ProRule" id="PRU10141"/>
    </source>
</evidence>
<accession>A0AA88YEW3</accession>
<dbReference type="InterPro" id="IPR008271">
    <property type="entry name" value="Ser/Thr_kinase_AS"/>
</dbReference>
<dbReference type="Pfam" id="PF00069">
    <property type="entry name" value="Pkinase"/>
    <property type="match status" value="1"/>
</dbReference>
<dbReference type="GO" id="GO:0050321">
    <property type="term" value="F:tau-protein kinase activity"/>
    <property type="evidence" value="ECO:0007669"/>
    <property type="project" value="TreeGrafter"/>
</dbReference>
<evidence type="ECO:0000256" key="7">
    <source>
        <dbReference type="SAM" id="MobiDB-lite"/>
    </source>
</evidence>
<reference evidence="9" key="1">
    <citation type="submission" date="2019-08" db="EMBL/GenBank/DDBJ databases">
        <title>The improved chromosome-level genome for the pearl oyster Pinctada fucata martensii using PacBio sequencing and Hi-C.</title>
        <authorList>
            <person name="Zheng Z."/>
        </authorList>
    </citation>
    <scope>NUCLEOTIDE SEQUENCE</scope>
    <source>
        <strain evidence="9">ZZ-2019</strain>
        <tissue evidence="9">Adductor muscle</tissue>
    </source>
</reference>
<dbReference type="GO" id="GO:0005737">
    <property type="term" value="C:cytoplasm"/>
    <property type="evidence" value="ECO:0007669"/>
    <property type="project" value="TreeGrafter"/>
</dbReference>
<feature type="compositionally biased region" description="Basic and acidic residues" evidence="7">
    <location>
        <begin position="395"/>
        <end position="407"/>
    </location>
</feature>